<keyword evidence="12" id="KW-1185">Reference proteome</keyword>
<feature type="transmembrane region" description="Helical" evidence="9">
    <location>
        <begin position="134"/>
        <end position="151"/>
    </location>
</feature>
<keyword evidence="2 9" id="KW-0813">Transport</keyword>
<gene>
    <name evidence="11" type="ORF">HKT17_08035</name>
</gene>
<dbReference type="InterPro" id="IPR055348">
    <property type="entry name" value="DctQ"/>
</dbReference>
<comment type="subunit">
    <text evidence="9">The complex comprises the extracytoplasmic solute receptor protein and the two transmembrane proteins.</text>
</comment>
<evidence type="ECO:0000256" key="3">
    <source>
        <dbReference type="ARBA" id="ARBA00022475"/>
    </source>
</evidence>
<keyword evidence="5 9" id="KW-0812">Transmembrane</keyword>
<evidence type="ECO:0000256" key="6">
    <source>
        <dbReference type="ARBA" id="ARBA00022989"/>
    </source>
</evidence>
<dbReference type="PANTHER" id="PTHR35011">
    <property type="entry name" value="2,3-DIKETO-L-GULONATE TRAP TRANSPORTER SMALL PERMEASE PROTEIN YIAM"/>
    <property type="match status" value="1"/>
</dbReference>
<feature type="transmembrane region" description="Helical" evidence="9">
    <location>
        <begin position="20"/>
        <end position="38"/>
    </location>
</feature>
<evidence type="ECO:0000256" key="2">
    <source>
        <dbReference type="ARBA" id="ARBA00022448"/>
    </source>
</evidence>
<evidence type="ECO:0000256" key="7">
    <source>
        <dbReference type="ARBA" id="ARBA00023136"/>
    </source>
</evidence>
<accession>A0ABX6N5K2</accession>
<dbReference type="InterPro" id="IPR007387">
    <property type="entry name" value="TRAP_DctQ"/>
</dbReference>
<evidence type="ECO:0000313" key="12">
    <source>
        <dbReference type="Proteomes" id="UP000501130"/>
    </source>
</evidence>
<evidence type="ECO:0000256" key="1">
    <source>
        <dbReference type="ARBA" id="ARBA00004429"/>
    </source>
</evidence>
<name>A0ABX6N5K2_9BURK</name>
<dbReference type="Proteomes" id="UP000501130">
    <property type="component" value="Chromosome"/>
</dbReference>
<evidence type="ECO:0000256" key="5">
    <source>
        <dbReference type="ARBA" id="ARBA00022692"/>
    </source>
</evidence>
<feature type="domain" description="Tripartite ATP-independent periplasmic transporters DctQ component" evidence="10">
    <location>
        <begin position="30"/>
        <end position="161"/>
    </location>
</feature>
<keyword evidence="4 9" id="KW-0997">Cell inner membrane</keyword>
<keyword evidence="7 9" id="KW-0472">Membrane</keyword>
<keyword evidence="3" id="KW-1003">Cell membrane</keyword>
<reference evidence="11 12" key="1">
    <citation type="submission" date="2020-05" db="EMBL/GenBank/DDBJ databases">
        <title>Compete genome of Limnobacter sp. SAORIC-580.</title>
        <authorList>
            <person name="Song J."/>
            <person name="Cho J.-C."/>
        </authorList>
    </citation>
    <scope>NUCLEOTIDE SEQUENCE [LARGE SCALE GENOMIC DNA]</scope>
    <source>
        <strain evidence="11 12">SAORIC-580</strain>
    </source>
</reference>
<keyword evidence="6 9" id="KW-1133">Transmembrane helix</keyword>
<evidence type="ECO:0000313" key="11">
    <source>
        <dbReference type="EMBL" id="QJR29667.1"/>
    </source>
</evidence>
<dbReference type="PANTHER" id="PTHR35011:SF4">
    <property type="entry name" value="SLL1102 PROTEIN"/>
    <property type="match status" value="1"/>
</dbReference>
<evidence type="ECO:0000259" key="10">
    <source>
        <dbReference type="Pfam" id="PF04290"/>
    </source>
</evidence>
<evidence type="ECO:0000256" key="4">
    <source>
        <dbReference type="ARBA" id="ARBA00022519"/>
    </source>
</evidence>
<dbReference type="Pfam" id="PF04290">
    <property type="entry name" value="DctQ"/>
    <property type="match status" value="1"/>
</dbReference>
<evidence type="ECO:0000256" key="8">
    <source>
        <dbReference type="ARBA" id="ARBA00038436"/>
    </source>
</evidence>
<comment type="subcellular location">
    <subcellularLocation>
        <location evidence="1 9">Cell inner membrane</location>
        <topology evidence="1 9">Multi-pass membrane protein</topology>
    </subcellularLocation>
</comment>
<organism evidence="11 12">
    <name type="scientific">Limnobacter profundi</name>
    <dbReference type="NCBI Taxonomy" id="2732163"/>
    <lineage>
        <taxon>Bacteria</taxon>
        <taxon>Pseudomonadati</taxon>
        <taxon>Pseudomonadota</taxon>
        <taxon>Betaproteobacteria</taxon>
        <taxon>Burkholderiales</taxon>
        <taxon>Burkholderiaceae</taxon>
        <taxon>Limnobacter</taxon>
    </lineage>
</organism>
<feature type="transmembrane region" description="Helical" evidence="9">
    <location>
        <begin position="91"/>
        <end position="114"/>
    </location>
</feature>
<sequence>MKGLLAISRGIDGLNTRLGLAVGWLILITTLVSAYNAVVRKVFDTSSNGLLEIQWYLFGAVFLLGAAYTLQQNAHVRIDVLSNRFSESTRAWIDILGHVLFTLPLIGFVLVSGWDFAYESFRINEYSADPGGLIRWPAKALIVLGFGLLGLQVCSEIIKKIAVIKGHPTPCQ</sequence>
<comment type="function">
    <text evidence="9">Part of the tripartite ATP-independent periplasmic (TRAP) transport system.</text>
</comment>
<proteinExistence type="inferred from homology"/>
<protein>
    <recommendedName>
        <fullName evidence="9">TRAP transporter small permease protein</fullName>
    </recommendedName>
</protein>
<evidence type="ECO:0000256" key="9">
    <source>
        <dbReference type="RuleBase" id="RU369079"/>
    </source>
</evidence>
<comment type="similarity">
    <text evidence="8 9">Belongs to the TRAP transporter small permease family.</text>
</comment>
<feature type="transmembrane region" description="Helical" evidence="9">
    <location>
        <begin position="53"/>
        <end position="70"/>
    </location>
</feature>
<dbReference type="EMBL" id="CP053084">
    <property type="protein sequence ID" value="QJR29667.1"/>
    <property type="molecule type" value="Genomic_DNA"/>
</dbReference>